<proteinExistence type="predicted"/>
<accession>A0A1E7XCC9</accession>
<reference evidence="2 3" key="1">
    <citation type="submission" date="2016-09" db="EMBL/GenBank/DDBJ databases">
        <title>Genome Sequence of Lactobacillus sunkii Strain CG01.</title>
        <authorList>
            <person name="Poehlein A."/>
            <person name="Gabris C."/>
            <person name="Bengelsdorf F.R."/>
            <person name="Duerre P."/>
            <person name="Daniel R."/>
        </authorList>
    </citation>
    <scope>NUCLEOTIDE SEQUENCE [LARGE SCALE GENOMIC DNA]</scope>
    <source>
        <strain evidence="2 3">CG_D</strain>
    </source>
</reference>
<dbReference type="EMBL" id="MIQE01000015">
    <property type="protein sequence ID" value="OFA10622.1"/>
    <property type="molecule type" value="Genomic_DNA"/>
</dbReference>
<protein>
    <submittedName>
        <fullName evidence="2">Uncharacterized protein</fullName>
    </submittedName>
</protein>
<gene>
    <name evidence="2" type="ORF">LASUN_16590</name>
</gene>
<keyword evidence="1" id="KW-1133">Transmembrane helix</keyword>
<dbReference type="RefSeq" id="WP_070368062.1">
    <property type="nucleotide sequence ID" value="NZ_JAZHVW010000024.1"/>
</dbReference>
<keyword evidence="1" id="KW-0812">Transmembrane</keyword>
<dbReference type="Proteomes" id="UP000177010">
    <property type="component" value="Unassembled WGS sequence"/>
</dbReference>
<comment type="caution">
    <text evidence="2">The sequence shown here is derived from an EMBL/GenBank/DDBJ whole genome shotgun (WGS) entry which is preliminary data.</text>
</comment>
<evidence type="ECO:0000256" key="1">
    <source>
        <dbReference type="SAM" id="Phobius"/>
    </source>
</evidence>
<evidence type="ECO:0000313" key="3">
    <source>
        <dbReference type="Proteomes" id="UP000177010"/>
    </source>
</evidence>
<dbReference type="AlphaFoldDB" id="A0A1E7XCC9"/>
<evidence type="ECO:0000313" key="2">
    <source>
        <dbReference type="EMBL" id="OFA10622.1"/>
    </source>
</evidence>
<name>A0A1E7XCC9_9LACO</name>
<feature type="transmembrane region" description="Helical" evidence="1">
    <location>
        <begin position="6"/>
        <end position="25"/>
    </location>
</feature>
<organism evidence="2 3">
    <name type="scientific">Lentilactobacillus sunkii</name>
    <dbReference type="NCBI Taxonomy" id="481719"/>
    <lineage>
        <taxon>Bacteria</taxon>
        <taxon>Bacillati</taxon>
        <taxon>Bacillota</taxon>
        <taxon>Bacilli</taxon>
        <taxon>Lactobacillales</taxon>
        <taxon>Lactobacillaceae</taxon>
        <taxon>Lentilactobacillus</taxon>
    </lineage>
</organism>
<sequence>MNSYGLLFMIAIGCFGIALVCFSMISSDGDPMQEAEKPEPRLYEGQTPQYDVEVEPGTYQYDPITGKTNIPENEFDLYMLYTIDNLPRGQQLQLNDLDLKATKKLKSPEGHWRMFPEAVQQMPVLWTITGHGLVLLRIK</sequence>
<keyword evidence="1" id="KW-0472">Membrane</keyword>